<reference evidence="1" key="2">
    <citation type="submission" date="2023-06" db="EMBL/GenBank/DDBJ databases">
        <authorList>
            <person name="Ma L."/>
            <person name="Liu K.-W."/>
            <person name="Li Z."/>
            <person name="Hsiao Y.-Y."/>
            <person name="Qi Y."/>
            <person name="Fu T."/>
            <person name="Tang G."/>
            <person name="Zhang D."/>
            <person name="Sun W.-H."/>
            <person name="Liu D.-K."/>
            <person name="Li Y."/>
            <person name="Chen G.-Z."/>
            <person name="Liu X.-D."/>
            <person name="Liao X.-Y."/>
            <person name="Jiang Y.-T."/>
            <person name="Yu X."/>
            <person name="Hao Y."/>
            <person name="Huang J."/>
            <person name="Zhao X.-W."/>
            <person name="Ke S."/>
            <person name="Chen Y.-Y."/>
            <person name="Wu W.-L."/>
            <person name="Hsu J.-L."/>
            <person name="Lin Y.-F."/>
            <person name="Huang M.-D."/>
            <person name="Li C.-Y."/>
            <person name="Huang L."/>
            <person name="Wang Z.-W."/>
            <person name="Zhao X."/>
            <person name="Zhong W.-Y."/>
            <person name="Peng D.-H."/>
            <person name="Ahmad S."/>
            <person name="Lan S."/>
            <person name="Zhang J.-S."/>
            <person name="Tsai W.-C."/>
            <person name="Van De Peer Y."/>
            <person name="Liu Z.-J."/>
        </authorList>
    </citation>
    <scope>NUCLEOTIDE SEQUENCE</scope>
    <source>
        <strain evidence="1">CP</strain>
        <tissue evidence="1">Leaves</tissue>
    </source>
</reference>
<keyword evidence="2" id="KW-1185">Reference proteome</keyword>
<accession>A0AAV9DBR7</accession>
<organism evidence="1 2">
    <name type="scientific">Acorus calamus</name>
    <name type="common">Sweet flag</name>
    <dbReference type="NCBI Taxonomy" id="4465"/>
    <lineage>
        <taxon>Eukaryota</taxon>
        <taxon>Viridiplantae</taxon>
        <taxon>Streptophyta</taxon>
        <taxon>Embryophyta</taxon>
        <taxon>Tracheophyta</taxon>
        <taxon>Spermatophyta</taxon>
        <taxon>Magnoliopsida</taxon>
        <taxon>Liliopsida</taxon>
        <taxon>Acoraceae</taxon>
        <taxon>Acorus</taxon>
    </lineage>
</organism>
<comment type="caution">
    <text evidence="1">The sequence shown here is derived from an EMBL/GenBank/DDBJ whole genome shotgun (WGS) entry which is preliminary data.</text>
</comment>
<sequence length="137" mass="15763">MRWKPAASVVFTMKSAYKWWRSERMDTRVGYPKFSQIWKPKIPLKIKTGLQHTFASIDDVWAVGKAMKRAAMNSLEATISQAIILAGAWTIWCTRNEVIFRGARIYQENMQDMFKWRSRGGLVHGRGDANHRVTAGC</sequence>
<protein>
    <submittedName>
        <fullName evidence="1">Uncharacterized protein</fullName>
    </submittedName>
</protein>
<dbReference type="Proteomes" id="UP001180020">
    <property type="component" value="Unassembled WGS sequence"/>
</dbReference>
<name>A0AAV9DBR7_ACOCL</name>
<reference evidence="1" key="1">
    <citation type="journal article" date="2023" name="Nat. Commun.">
        <title>Diploid and tetraploid genomes of Acorus and the evolution of monocots.</title>
        <authorList>
            <person name="Ma L."/>
            <person name="Liu K.W."/>
            <person name="Li Z."/>
            <person name="Hsiao Y.Y."/>
            <person name="Qi Y."/>
            <person name="Fu T."/>
            <person name="Tang G.D."/>
            <person name="Zhang D."/>
            <person name="Sun W.H."/>
            <person name="Liu D.K."/>
            <person name="Li Y."/>
            <person name="Chen G.Z."/>
            <person name="Liu X.D."/>
            <person name="Liao X.Y."/>
            <person name="Jiang Y.T."/>
            <person name="Yu X."/>
            <person name="Hao Y."/>
            <person name="Huang J."/>
            <person name="Zhao X.W."/>
            <person name="Ke S."/>
            <person name="Chen Y.Y."/>
            <person name="Wu W.L."/>
            <person name="Hsu J.L."/>
            <person name="Lin Y.F."/>
            <person name="Huang M.D."/>
            <person name="Li C.Y."/>
            <person name="Huang L."/>
            <person name="Wang Z.W."/>
            <person name="Zhao X."/>
            <person name="Zhong W.Y."/>
            <person name="Peng D.H."/>
            <person name="Ahmad S."/>
            <person name="Lan S."/>
            <person name="Zhang J.S."/>
            <person name="Tsai W.C."/>
            <person name="Van de Peer Y."/>
            <person name="Liu Z.J."/>
        </authorList>
    </citation>
    <scope>NUCLEOTIDE SEQUENCE</scope>
    <source>
        <strain evidence="1">CP</strain>
    </source>
</reference>
<dbReference type="AlphaFoldDB" id="A0AAV9DBR7"/>
<dbReference type="EMBL" id="JAUJYO010000014">
    <property type="protein sequence ID" value="KAK1298334.1"/>
    <property type="molecule type" value="Genomic_DNA"/>
</dbReference>
<gene>
    <name evidence="1" type="ORF">QJS10_CPB14g00919</name>
</gene>
<evidence type="ECO:0000313" key="1">
    <source>
        <dbReference type="EMBL" id="KAK1298334.1"/>
    </source>
</evidence>
<evidence type="ECO:0000313" key="2">
    <source>
        <dbReference type="Proteomes" id="UP001180020"/>
    </source>
</evidence>
<proteinExistence type="predicted"/>